<dbReference type="OMA" id="EYHFRFY"/>
<dbReference type="PANTHER" id="PTHR15678:SF6">
    <property type="entry name" value="BRIDGE-LIKE LIPID TRANSFER PROTEIN FAMILY MEMBER 2"/>
    <property type="match status" value="1"/>
</dbReference>
<keyword evidence="1" id="KW-0175">Coiled coil</keyword>
<dbReference type="EMBL" id="KQ257455">
    <property type="protein sequence ID" value="KND00922.1"/>
    <property type="molecule type" value="Genomic_DNA"/>
</dbReference>
<dbReference type="FunCoup" id="A0A0L0HIG8">
    <property type="interactions" value="196"/>
</dbReference>
<dbReference type="RefSeq" id="XP_016608961.1">
    <property type="nucleotide sequence ID" value="XM_016752270.1"/>
</dbReference>
<dbReference type="SMART" id="SM01214">
    <property type="entry name" value="Fmp27_GFWDK"/>
    <property type="match status" value="1"/>
</dbReference>
<evidence type="ECO:0000259" key="4">
    <source>
        <dbReference type="SMART" id="SM01214"/>
    </source>
</evidence>
<dbReference type="OrthoDB" id="1562405at2759"/>
<dbReference type="PANTHER" id="PTHR15678">
    <property type="entry name" value="ANTIGEN MLAA-22-RELATED"/>
    <property type="match status" value="1"/>
</dbReference>
<dbReference type="InParanoid" id="A0A0L0HIG8"/>
<feature type="compositionally biased region" description="Basic and acidic residues" evidence="2">
    <location>
        <begin position="2421"/>
        <end position="2434"/>
    </location>
</feature>
<evidence type="ECO:0000256" key="1">
    <source>
        <dbReference type="SAM" id="Coils"/>
    </source>
</evidence>
<feature type="region of interest" description="Disordered" evidence="2">
    <location>
        <begin position="1929"/>
        <end position="1964"/>
    </location>
</feature>
<evidence type="ECO:0000256" key="2">
    <source>
        <dbReference type="SAM" id="MobiDB-lite"/>
    </source>
</evidence>
<evidence type="ECO:0000313" key="6">
    <source>
        <dbReference type="EMBL" id="KND00922.1"/>
    </source>
</evidence>
<dbReference type="Pfam" id="PF10344">
    <property type="entry name" value="Hobbit"/>
    <property type="match status" value="1"/>
</dbReference>
<evidence type="ECO:0000256" key="3">
    <source>
        <dbReference type="SAM" id="Phobius"/>
    </source>
</evidence>
<sequence length="2671" mass="301628">MAALPHFILPIALGFVTYVFFKLLWSRVLKEIKNRFGFSVAGISLTSVSGVSYAPSHQFAGFEQSLAESIRHARAKRGGKNNGHRRLQLVQLHVDLLWVEFHRPTKKRSSWISLRVTTPKVILCTTDQAVISGRSQPSRYARVQLLRQSLDKLGRMLRNSFIHIFSQIVDIRIDDLDVSIHRQDGEEMLRYHQDSLEFALDSDGWEEPADAVKPKVRPPNFSCILTISPFVVTGHSPSTEVPIQLLVADSTSTISFLAHISVLGRIERPHLEIRLNGICVSASDLGRIIDSIGRRLHDEVQNGEDLPESIPTSRHRHGLEKLDSDQLHMSGPVGRDEQEDMDVKVAILQLASLPWKLAAMVDIKPSVHVVCTRTSVTFNPSAADGLRDYQRENVFPSLLITASNISLSCNLQDESGHPRCIILKLAVSGIYVDLFHFKNMDHPTWHLLFIRALCLDLQFPLPDMKPRRIRENTEPPYWLDIGMKCFIDTPRIALSDELLCLFYWLSRERTHTPSKPPTTTIKKTSTAKIIRISIGLLRHFRPTADLEVSRPMLVTEITSYQTSITSNETAFVAIALNDIQMKIKVVAQPASMEEGHKGSETRGGQELPLVVETSFNIERLRIAVTRGSHDDINETPPELRDVLFAMRNIHLVIHLVPPGGNDQGIPRFHVNVNGKIGETTVDLSRLTCGGCIDYFTLMASLSSMIMTLPPMPKKRAGPTPNQPSNFEISIYSQIATAPIRCLVVGEDTKNALALRIENVLLQSSRNTGEGDKREKSRTARTTTTTTATRYSSRLEVNDIRLRSISDCELNEEGHSDTNALATGTREDVVLDVRRLELYVDAEPSEFPTGPNLKIDEVTIHFSMKTFYVGLMATLFCVKLAKLFSVEKAENHDVEAVPSRNKQRGMVTIDRVTLNIVLPEEVPVRLIFDPITITLTDDGATRVDLSKATLDVLLEHEQPKHGQILLVKDATFQIEKKPAINGGVRHTTVVNCEINFLNFTVPYGFKMSTIIENSINLQKGIKLLLIRHLGMRAKTHCSAHGRTHVVPEKIPVIMITVVRIVVKLMDDPFESALSRNYLLGSEEQEGRLARDKAFQKKAAALRAMDDGRYHYNPITGKTIEVENAWWMLQEFNSRAWLDRIRNSHAHPDAWFPPLMTAVFTDLSVRLSAPSLPASTVEESLHKMDPNTPARALYDDLIPRDVTINLGEMSLRIRDYPLPIVHIPKSATSSWKTEGLLIIAEQASGTESKRTVYIPLDPIAEEPLRIGRTVNPTKLYTSFNTTITTSSTIQLCWGAATEPGIADVMGVFDTFTKPNVDPSAPIGWWDKLRLILHGHNVINITGGGDIRCRILGSTSPYFDRRKHWGTEGVDICLEDGVCVDINGSEQAGEDITIECGELAFSLPTARHEIASSSGIDCGQADVIARMTGGARIALGFDFLPQQKLKGRKEALVRKVHTDLVLRAPEFCRSEHPYEIWDSFKGFRTQSIHVTLKIESPRPFYSGLAEPMNCLNLSVHTLERFFMVTQVYQSVLTSLPIRRGKIFQEGTGPAPSKQKLGRVISTLQLVTTMYPLLLGFVAEVEEGNGAIGLRCRAEKMGVDMTWIQHLIKQRRPKEELLTRKSTIKWNLSASEMGFTEIEVRVISLGQGMEGDAEKGTPDTSHDANDTREWLFTQDYRYCDSAENVKMIPFAWSPRIIYFRRSDQTTVAGHDNTRMRRDVYAAQMSLFRNRLREIESSIRHYLEVQKGLEYRMAVFFDDSLRQQSQIIVEKMAVLHEKKVVIERYIRTCQKKIDTGDGLDFSTLSRTDARLPPSALFKHHYIVHNVNFLWKKAVRNLIFNMLALQEKRLAVKYCLSSTATRIMSQLVSSVADRKRGAELVDHLSDPLLEIPKAPAPSRSKRSTMAVKNVNASMAQELLLKLLSELDTNFTVPNEAEVEDDESVSASPTRGSASAFTSQKAYIPSREPDSPDYVAENQTYESNYIVQLINPQVNLEAEPKNDPSHLETVVVAAESMQLRSVFVLDAQACSAQAPDEYSDRNEQIIKTRSILSIQNAQLFVVRKADLDEAPEFDLDNIIMQRHPATAKDPARPWPVWVPIECLIDHSSHSGYLQRVVERTSASFHRDVPNPLYLKTDRAINSPELTQTLHVNFPTFIISANAAQYMIIHDVIGNLLIYRDPVRGERTERLKKMMLVLEQMDDLHKVQETVINLQQKIRHADALLRWGVPTPDKQSPNESALAVRNLELQRHLVHHQDELIVIVNALKTLQILQQKRKSVAISWQTFVSVDKVVWCMLADDNSPMCQWTLDVAQFTWIQHEDQSSINTLHIDQVHVENQMTTPNAFKEVIAAYNPDKRDVDFTRHKMLRVYWREMAPVAGIKVVDHFEVNIFPLLIQVTYDMAKQIVYYLFPEKRARAEAKDNGALSNTEDRSSRKSFKVDPEQLTVRSIRSNASESSRHSSGAIEDIASITSSKHGSASENEASPTFERRRKFKTGAFSSYGHQRGGSNRSDSREDLALKVTQTEHKVNELKQMQARASENRSFIYIKMPGGQHCLSYRGSKEKNIEDLYMFAFRMPTLEFRNKTWTWLDFLDAVKREALRAVLANTGALVREKLFQKRKHNLPSESETLQVAPAHPPRPSMMKPSLFKGKKDRKQKQPDNEVLFDVESSGLLEDNLE</sequence>
<dbReference type="GeneID" id="27687499"/>
<keyword evidence="3" id="KW-0472">Membrane</keyword>
<evidence type="ECO:0008006" key="8">
    <source>
        <dbReference type="Google" id="ProtNLM"/>
    </source>
</evidence>
<feature type="domain" description="FMP27 WPPW motif-containing RBG unit" evidence="5">
    <location>
        <begin position="1585"/>
        <end position="2096"/>
    </location>
</feature>
<dbReference type="SMART" id="SM01216">
    <property type="entry name" value="Fmp27_WPPW"/>
    <property type="match status" value="1"/>
</dbReference>
<feature type="region of interest" description="Disordered" evidence="2">
    <location>
        <begin position="2615"/>
        <end position="2655"/>
    </location>
</feature>
<proteinExistence type="predicted"/>
<evidence type="ECO:0000259" key="5">
    <source>
        <dbReference type="SMART" id="SM01216"/>
    </source>
</evidence>
<organism evidence="6 7">
    <name type="scientific">Spizellomyces punctatus (strain DAOM BR117)</name>
    <dbReference type="NCBI Taxonomy" id="645134"/>
    <lineage>
        <taxon>Eukaryota</taxon>
        <taxon>Fungi</taxon>
        <taxon>Fungi incertae sedis</taxon>
        <taxon>Chytridiomycota</taxon>
        <taxon>Chytridiomycota incertae sedis</taxon>
        <taxon>Chytridiomycetes</taxon>
        <taxon>Spizellomycetales</taxon>
        <taxon>Spizellomycetaceae</taxon>
        <taxon>Spizellomyces</taxon>
    </lineage>
</organism>
<accession>A0A0L0HIG8</accession>
<evidence type="ECO:0000313" key="7">
    <source>
        <dbReference type="Proteomes" id="UP000053201"/>
    </source>
</evidence>
<feature type="domain" description="FMP27/BLTP2/Hobbit GFWDK motif-containing RBG unit" evidence="4">
    <location>
        <begin position="1213"/>
        <end position="1357"/>
    </location>
</feature>
<gene>
    <name evidence="6" type="ORF">SPPG_04022</name>
</gene>
<keyword evidence="3" id="KW-1133">Transmembrane helix</keyword>
<feature type="coiled-coil region" evidence="1">
    <location>
        <begin position="2507"/>
        <end position="2534"/>
    </location>
</feature>
<feature type="region of interest" description="Disordered" evidence="2">
    <location>
        <begin position="300"/>
        <end position="329"/>
    </location>
</feature>
<protein>
    <recommendedName>
        <fullName evidence="8">FMP27 GFWDK domain-containing protein</fullName>
    </recommendedName>
</protein>
<dbReference type="Proteomes" id="UP000053201">
    <property type="component" value="Unassembled WGS sequence"/>
</dbReference>
<feature type="region of interest" description="Disordered" evidence="2">
    <location>
        <begin position="2412"/>
        <end position="2482"/>
    </location>
</feature>
<feature type="compositionally biased region" description="Basic and acidic residues" evidence="2">
    <location>
        <begin position="768"/>
        <end position="777"/>
    </location>
</feature>
<dbReference type="STRING" id="645134.A0A0L0HIG8"/>
<dbReference type="InterPro" id="IPR019449">
    <property type="entry name" value="FMP27_WPPW_RBG"/>
</dbReference>
<feature type="compositionally biased region" description="Low complexity" evidence="2">
    <location>
        <begin position="2440"/>
        <end position="2454"/>
    </location>
</feature>
<keyword evidence="7" id="KW-1185">Reference proteome</keyword>
<dbReference type="InterPro" id="IPR045167">
    <property type="entry name" value="Hobbit"/>
</dbReference>
<reference evidence="6 7" key="1">
    <citation type="submission" date="2009-08" db="EMBL/GenBank/DDBJ databases">
        <title>The Genome Sequence of Spizellomyces punctatus strain DAOM BR117.</title>
        <authorList>
            <consortium name="The Broad Institute Genome Sequencing Platform"/>
            <person name="Russ C."/>
            <person name="Cuomo C."/>
            <person name="Shea T."/>
            <person name="Young S.K."/>
            <person name="Zeng Q."/>
            <person name="Koehrsen M."/>
            <person name="Haas B."/>
            <person name="Borodovsky M."/>
            <person name="Guigo R."/>
            <person name="Alvarado L."/>
            <person name="Berlin A."/>
            <person name="Bochicchio J."/>
            <person name="Borenstein D."/>
            <person name="Chapman S."/>
            <person name="Chen Z."/>
            <person name="Engels R."/>
            <person name="Freedman E."/>
            <person name="Gellesch M."/>
            <person name="Goldberg J."/>
            <person name="Griggs A."/>
            <person name="Gujja S."/>
            <person name="Heiman D."/>
            <person name="Hepburn T."/>
            <person name="Howarth C."/>
            <person name="Jen D."/>
            <person name="Larson L."/>
            <person name="Lewis B."/>
            <person name="Mehta T."/>
            <person name="Park D."/>
            <person name="Pearson M."/>
            <person name="Roberts A."/>
            <person name="Saif S."/>
            <person name="Shenoy N."/>
            <person name="Sisk P."/>
            <person name="Stolte C."/>
            <person name="Sykes S."/>
            <person name="Thomson T."/>
            <person name="Walk T."/>
            <person name="White J."/>
            <person name="Yandava C."/>
            <person name="Burger G."/>
            <person name="Gray M.W."/>
            <person name="Holland P.W.H."/>
            <person name="King N."/>
            <person name="Lang F.B.F."/>
            <person name="Roger A.J."/>
            <person name="Ruiz-Trillo I."/>
            <person name="Lander E."/>
            <person name="Nusbaum C."/>
        </authorList>
    </citation>
    <scope>NUCLEOTIDE SEQUENCE [LARGE SCALE GENOMIC DNA]</scope>
    <source>
        <strain evidence="6 7">DAOM BR117</strain>
    </source>
</reference>
<feature type="region of interest" description="Disordered" evidence="2">
    <location>
        <begin position="765"/>
        <end position="785"/>
    </location>
</feature>
<keyword evidence="3" id="KW-0812">Transmembrane</keyword>
<feature type="compositionally biased region" description="Polar residues" evidence="2">
    <location>
        <begin position="1938"/>
        <end position="1954"/>
    </location>
</feature>
<dbReference type="eggNOG" id="KOG1910">
    <property type="taxonomic scope" value="Eukaryota"/>
</dbReference>
<dbReference type="VEuPathDB" id="FungiDB:SPPG_04022"/>
<feature type="transmembrane region" description="Helical" evidence="3">
    <location>
        <begin position="6"/>
        <end position="24"/>
    </location>
</feature>
<feature type="compositionally biased region" description="Polar residues" evidence="2">
    <location>
        <begin position="2462"/>
        <end position="2477"/>
    </location>
</feature>
<dbReference type="InterPro" id="IPR019441">
    <property type="entry name" value="FMP27/BLTP2/Hobbit_GFWDK_RBG"/>
</dbReference>
<name>A0A0L0HIG8_SPIPD</name>